<reference evidence="2" key="1">
    <citation type="submission" date="2021-12" db="EMBL/GenBank/DDBJ databases">
        <authorList>
            <person name="King R."/>
        </authorList>
    </citation>
    <scope>NUCLEOTIDE SEQUENCE</scope>
</reference>
<keyword evidence="3" id="KW-1185">Reference proteome</keyword>
<sequence>MTCSVASGSKCAACVAVPLTACPAAELAAVATLAAKCPRSLSCQSACRCSLSQECSSQSSRSSNDKVQETSKMSTIPRVCEGVGAGREVGGVGQVEAARLSRGRGLRTDGSPSMPSVLCRAAYSLNLRLPQRTAITGGSEWCKRKESTRGAGCP</sequence>
<accession>A0A9N8KXP9</accession>
<dbReference type="AlphaFoldDB" id="A0A9N8KXP9"/>
<protein>
    <submittedName>
        <fullName evidence="2">Uncharacterized protein</fullName>
    </submittedName>
</protein>
<organism evidence="2 3">
    <name type="scientific">Chrysodeixis includens</name>
    <name type="common">Soybean looper</name>
    <name type="synonym">Pseudoplusia includens</name>
    <dbReference type="NCBI Taxonomy" id="689277"/>
    <lineage>
        <taxon>Eukaryota</taxon>
        <taxon>Metazoa</taxon>
        <taxon>Ecdysozoa</taxon>
        <taxon>Arthropoda</taxon>
        <taxon>Hexapoda</taxon>
        <taxon>Insecta</taxon>
        <taxon>Pterygota</taxon>
        <taxon>Neoptera</taxon>
        <taxon>Endopterygota</taxon>
        <taxon>Lepidoptera</taxon>
        <taxon>Glossata</taxon>
        <taxon>Ditrysia</taxon>
        <taxon>Noctuoidea</taxon>
        <taxon>Noctuidae</taxon>
        <taxon>Plusiinae</taxon>
        <taxon>Chrysodeixis</taxon>
    </lineage>
</organism>
<dbReference type="Proteomes" id="UP001154114">
    <property type="component" value="Chromosome 22"/>
</dbReference>
<feature type="region of interest" description="Disordered" evidence="1">
    <location>
        <begin position="53"/>
        <end position="73"/>
    </location>
</feature>
<evidence type="ECO:0000313" key="3">
    <source>
        <dbReference type="Proteomes" id="UP001154114"/>
    </source>
</evidence>
<evidence type="ECO:0000256" key="1">
    <source>
        <dbReference type="SAM" id="MobiDB-lite"/>
    </source>
</evidence>
<proteinExistence type="predicted"/>
<dbReference type="EMBL" id="LR824025">
    <property type="protein sequence ID" value="CAD0204630.1"/>
    <property type="molecule type" value="Genomic_DNA"/>
</dbReference>
<gene>
    <name evidence="2" type="ORF">CINC_LOCUS6937</name>
</gene>
<evidence type="ECO:0000313" key="2">
    <source>
        <dbReference type="EMBL" id="CAD0204630.1"/>
    </source>
</evidence>
<feature type="compositionally biased region" description="Low complexity" evidence="1">
    <location>
        <begin position="53"/>
        <end position="62"/>
    </location>
</feature>
<name>A0A9N8KXP9_CHRIL</name>